<feature type="signal peptide" evidence="2">
    <location>
        <begin position="1"/>
        <end position="18"/>
    </location>
</feature>
<name>A0A2T7FZH2_9RHOB</name>
<evidence type="ECO:0000259" key="3">
    <source>
        <dbReference type="PROSITE" id="PS50240"/>
    </source>
</evidence>
<dbReference type="InterPro" id="IPR001314">
    <property type="entry name" value="Peptidase_S1A"/>
</dbReference>
<dbReference type="InterPro" id="IPR001254">
    <property type="entry name" value="Trypsin_dom"/>
</dbReference>
<dbReference type="SUPFAM" id="SSF50494">
    <property type="entry name" value="Trypsin-like serine proteases"/>
    <property type="match status" value="1"/>
</dbReference>
<evidence type="ECO:0000313" key="5">
    <source>
        <dbReference type="Proteomes" id="UP000244817"/>
    </source>
</evidence>
<dbReference type="AlphaFoldDB" id="A0A2T7FZH2"/>
<dbReference type="PANTHER" id="PTHR15462">
    <property type="entry name" value="SERINE PROTEASE"/>
    <property type="match status" value="1"/>
</dbReference>
<dbReference type="InterPro" id="IPR018114">
    <property type="entry name" value="TRYPSIN_HIS"/>
</dbReference>
<sequence length="268" mass="28550">MRKFLAFLIVWAASTLSAQTTDLQTLATGHDARGWEGVGRLDIDGKGFCTGALIAPDLVLTAAHCMYDRMGGDAVDPARIAFLAGLRDGRAEATRRVRAAVVHPSYGNTGAATADQVRFDVALLQLDHPIRTGRVRPFEVSSALRRGSEISVVSYAKDRESAPSLQEVCNVIGEQQGVLIMDCDVDFGASGSPVFRDEAGVPRLVSVISAMADIDGEPMALGMNLAAPIATLRLALEQGRGFFATPPATARIIRQGERADTGARFVRP</sequence>
<dbReference type="Proteomes" id="UP000244817">
    <property type="component" value="Unassembled WGS sequence"/>
</dbReference>
<organism evidence="4 5">
    <name type="scientific">Thalassorhabdomicrobium marinisediminis</name>
    <dbReference type="NCBI Taxonomy" id="2170577"/>
    <lineage>
        <taxon>Bacteria</taxon>
        <taxon>Pseudomonadati</taxon>
        <taxon>Pseudomonadota</taxon>
        <taxon>Alphaproteobacteria</taxon>
        <taxon>Rhodobacterales</taxon>
        <taxon>Paracoccaceae</taxon>
        <taxon>Thalassorhabdomicrobium</taxon>
    </lineage>
</organism>
<evidence type="ECO:0000256" key="2">
    <source>
        <dbReference type="SAM" id="SignalP"/>
    </source>
</evidence>
<dbReference type="PRINTS" id="PR00722">
    <property type="entry name" value="CHYMOTRYPSIN"/>
</dbReference>
<dbReference type="OrthoDB" id="7426809at2"/>
<protein>
    <submittedName>
        <fullName evidence="4">Trypsin</fullName>
    </submittedName>
</protein>
<proteinExistence type="predicted"/>
<dbReference type="SMART" id="SM00020">
    <property type="entry name" value="Tryp_SPc"/>
    <property type="match status" value="1"/>
</dbReference>
<dbReference type="PANTHER" id="PTHR15462:SF8">
    <property type="entry name" value="SERINE PROTEASE"/>
    <property type="match status" value="1"/>
</dbReference>
<dbReference type="InterPro" id="IPR009003">
    <property type="entry name" value="Peptidase_S1_PA"/>
</dbReference>
<dbReference type="GO" id="GO:0004252">
    <property type="term" value="F:serine-type endopeptidase activity"/>
    <property type="evidence" value="ECO:0007669"/>
    <property type="project" value="InterPro"/>
</dbReference>
<dbReference type="PROSITE" id="PS50240">
    <property type="entry name" value="TRYPSIN_DOM"/>
    <property type="match status" value="1"/>
</dbReference>
<dbReference type="Gene3D" id="2.40.10.10">
    <property type="entry name" value="Trypsin-like serine proteases"/>
    <property type="match status" value="2"/>
</dbReference>
<dbReference type="PROSITE" id="PS00134">
    <property type="entry name" value="TRYPSIN_HIS"/>
    <property type="match status" value="1"/>
</dbReference>
<comment type="caution">
    <text evidence="4">The sequence shown here is derived from an EMBL/GenBank/DDBJ whole genome shotgun (WGS) entry which is preliminary data.</text>
</comment>
<dbReference type="InterPro" id="IPR043504">
    <property type="entry name" value="Peptidase_S1_PA_chymotrypsin"/>
</dbReference>
<feature type="domain" description="Peptidase S1" evidence="3">
    <location>
        <begin position="9"/>
        <end position="268"/>
    </location>
</feature>
<reference evidence="4 5" key="1">
    <citation type="submission" date="2018-04" db="EMBL/GenBank/DDBJ databases">
        <title>Pelagivirga bohaiensis gen. nov., sp. nov., a bacterium isolated from the Bohai Sea.</title>
        <authorList>
            <person name="Ji X."/>
        </authorList>
    </citation>
    <scope>NUCLEOTIDE SEQUENCE [LARGE SCALE GENOMIC DNA]</scope>
    <source>
        <strain evidence="4 5">BH-SD16</strain>
    </source>
</reference>
<dbReference type="Pfam" id="PF00089">
    <property type="entry name" value="Trypsin"/>
    <property type="match status" value="1"/>
</dbReference>
<dbReference type="EMBL" id="QCYG01000002">
    <property type="protein sequence ID" value="PVA07565.1"/>
    <property type="molecule type" value="Genomic_DNA"/>
</dbReference>
<keyword evidence="1 2" id="KW-0732">Signal</keyword>
<gene>
    <name evidence="4" type="ORF">DC363_02720</name>
</gene>
<accession>A0A2T7FZH2</accession>
<dbReference type="GO" id="GO:0006508">
    <property type="term" value="P:proteolysis"/>
    <property type="evidence" value="ECO:0007669"/>
    <property type="project" value="InterPro"/>
</dbReference>
<dbReference type="InterPro" id="IPR050966">
    <property type="entry name" value="Glutamyl_endopeptidase"/>
</dbReference>
<feature type="chain" id="PRO_5015606303" evidence="2">
    <location>
        <begin position="19"/>
        <end position="268"/>
    </location>
</feature>
<dbReference type="RefSeq" id="WP_108639607.1">
    <property type="nucleotide sequence ID" value="NZ_QCYG01000002.1"/>
</dbReference>
<evidence type="ECO:0000313" key="4">
    <source>
        <dbReference type="EMBL" id="PVA07565.1"/>
    </source>
</evidence>
<evidence type="ECO:0000256" key="1">
    <source>
        <dbReference type="ARBA" id="ARBA00022729"/>
    </source>
</evidence>
<keyword evidence="5" id="KW-1185">Reference proteome</keyword>